<dbReference type="Proteomes" id="UP001057375">
    <property type="component" value="Unassembled WGS sequence"/>
</dbReference>
<accession>A0ABQ5JUT6</accession>
<dbReference type="Pfam" id="PF07699">
    <property type="entry name" value="Ephrin_rec_like"/>
    <property type="match status" value="2"/>
</dbReference>
<evidence type="ECO:0000259" key="2">
    <source>
        <dbReference type="PROSITE" id="PS50866"/>
    </source>
</evidence>
<dbReference type="PANTHER" id="PTHR46967">
    <property type="entry name" value="INSULIN-LIKE GROWTH FACTOR BINDING PROTEIN,N-TERMINAL"/>
    <property type="match status" value="1"/>
</dbReference>
<feature type="non-terminal residue" evidence="3">
    <location>
        <position position="1382"/>
    </location>
</feature>
<reference evidence="3" key="1">
    <citation type="submission" date="2022-03" db="EMBL/GenBank/DDBJ databases">
        <title>Draft genome sequence of Aduncisulcus paluster, a free-living microaerophilic Fornicata.</title>
        <authorList>
            <person name="Yuyama I."/>
            <person name="Kume K."/>
            <person name="Tamura T."/>
            <person name="Inagaki Y."/>
            <person name="Hashimoto T."/>
        </authorList>
    </citation>
    <scope>NUCLEOTIDE SEQUENCE</scope>
    <source>
        <strain evidence="3">NY0171</strain>
    </source>
</reference>
<organism evidence="3 4">
    <name type="scientific">Aduncisulcus paluster</name>
    <dbReference type="NCBI Taxonomy" id="2918883"/>
    <lineage>
        <taxon>Eukaryota</taxon>
        <taxon>Metamonada</taxon>
        <taxon>Carpediemonas-like organisms</taxon>
        <taxon>Aduncisulcus</taxon>
    </lineage>
</organism>
<dbReference type="InterPro" id="IPR011641">
    <property type="entry name" value="Tyr-kin_ephrin_A/B_rcpt-like"/>
</dbReference>
<protein>
    <recommendedName>
        <fullName evidence="2">GOLD domain-containing protein</fullName>
    </recommendedName>
</protein>
<evidence type="ECO:0000256" key="1">
    <source>
        <dbReference type="SAM" id="Phobius"/>
    </source>
</evidence>
<evidence type="ECO:0000313" key="4">
    <source>
        <dbReference type="Proteomes" id="UP001057375"/>
    </source>
</evidence>
<keyword evidence="1" id="KW-0812">Transmembrane</keyword>
<dbReference type="PROSITE" id="PS50866">
    <property type="entry name" value="GOLD"/>
    <property type="match status" value="1"/>
</dbReference>
<keyword evidence="4" id="KW-1185">Reference proteome</keyword>
<dbReference type="InterPro" id="IPR009038">
    <property type="entry name" value="GOLD_dom"/>
</dbReference>
<feature type="transmembrane region" description="Helical" evidence="1">
    <location>
        <begin position="171"/>
        <end position="195"/>
    </location>
</feature>
<dbReference type="PANTHER" id="PTHR46967:SF1">
    <property type="entry name" value="KERATIN-ASSOCIATED PROTEIN 16-1-LIKE"/>
    <property type="match status" value="1"/>
</dbReference>
<feature type="domain" description="GOLD" evidence="2">
    <location>
        <begin position="895"/>
        <end position="1012"/>
    </location>
</feature>
<gene>
    <name evidence="3" type="ORF">ADUPG1_010736</name>
</gene>
<dbReference type="Gene3D" id="2.10.50.10">
    <property type="entry name" value="Tumor Necrosis Factor Receptor, subunit A, domain 2"/>
    <property type="match status" value="2"/>
</dbReference>
<dbReference type="InterPro" id="IPR009030">
    <property type="entry name" value="Growth_fac_rcpt_cys_sf"/>
</dbReference>
<proteinExistence type="predicted"/>
<dbReference type="SMART" id="SM01411">
    <property type="entry name" value="Ephrin_rec_like"/>
    <property type="match status" value="3"/>
</dbReference>
<dbReference type="EMBL" id="BQXS01011680">
    <property type="protein sequence ID" value="GKT15542.1"/>
    <property type="molecule type" value="Genomic_DNA"/>
</dbReference>
<comment type="caution">
    <text evidence="3">The sequence shown here is derived from an EMBL/GenBank/DDBJ whole genome shotgun (WGS) entry which is preliminary data.</text>
</comment>
<dbReference type="SUPFAM" id="SSF57184">
    <property type="entry name" value="Growth factor receptor domain"/>
    <property type="match status" value="1"/>
</dbReference>
<name>A0ABQ5JUT6_9EUKA</name>
<sequence>MTTECPPGKFYYENLQICLICKAGTYSPGGDITECISCPPGSYSSVHASECTPCGKGTESAWNCIDGHRYGSMRTCRASDMCKSCPEGTYGDQTGMKYCIPCGKGQYNDYVAATSESKCTICPAGSFCPYEATSEPISCSTNSYSSFGSIECLPCESFWKHTTPNLSECNIAPSILIVPSILLLLIALTIAYSIVFDSRYITYKGLATSSASFSFCISDDYGSCAINIYSGTGYNEDVQDLLNTMVFSRERIQDLDGNDITGGEVETSKELVPINNESYSAINLNFSWPTVPGVYDFSCSYGVSPSTTVTFLTTFKSFPLPDLDLDETMELDGAIEGVSTKVYAGSDYLIDLWLRYEDETPMLPQYCPYSSYIVQNKFALVKSGVSTPSTYNQEYDITGFEALDGKIVHTGTWPECGSTGTLSQAVQGEYELVYSIVSESVSLPIIFVPHIDLDQSLFSISPTEFLSDDTLTISIGLYTNYGEPVVYTMDNYLDDFSFQLLSSGTITTVTPTLTSGDSDPSNLEWTLDRDPNFLTSGSYTLYVKESLTNTVTSVTFSVKKPVDIDECSLSASQEVYFHDETMKLTLTIDNEDQTGARYTYLTTDYEDSLVLYYRNQEDASYTADTLISSVVVTESNISSIEITALVPDKEGTTTFKICSGASLCTGGAMTSSEVVYGIDMDSSVLSASPASLDVFSSPVVFGDRSLYVRFTPTKLVSGESYDPSVVPENLEISLSYDGSSVVMTDCSSATELIFCSELTSSSEGPSDDDVEVSYEAKSTDSSIHVTKPFLMSKSEIGFVGDYTVVFINDSLEINLEPLATDGTDLDSLASDFISTISSDLGTPTSSSVSSIIFPFTAPGNVATHSESVSYKSYNSSSDSLSFSYKTVPLVDYDQSLFTVEPLSSFSGDAVEVSFVPKKSSGGTFTNFPVYYIDDLSMTSDGVVIAASSGSLPAGLDYSFTSPDAGTYDVCIVHGGIQMTVSATSLVPFTSNSSFSFYPSGVLFTDRDFSVEITLLDASSNDLTSLPSDFDDNLEWLISLDGSSWTTITGDYSIDLPTITFDSTAPSTSGEYTIMMRYKTRTITKIVEIVNVFDNENSSPSLNLTQIFESETLTVDFTVNDSNGDAVDVFPDDFVSQLEDNIEIVLEDDSTISCESLSFEQDNTELNSFSISCELPSFSDLTSSHGYTIIQIQTSYNDFLVMKTVDVYVTPVVDFTESSIVVSPDPVFSQNTISFTFTPRDSSSSLFSGLPSFYDVQYFIKNESSGAIYEIGESGTDITFNSSSIHFEFDSDSSSYASFTCELPTNIVAGSYIVYVVENEGDSIVCSDTLTVIAAPNYDAEGCVVITPPTVFAGYPLDVSYNPVNVEGGSLARAPSDWPEHLK</sequence>
<evidence type="ECO:0000313" key="3">
    <source>
        <dbReference type="EMBL" id="GKT15542.1"/>
    </source>
</evidence>
<keyword evidence="1" id="KW-1133">Transmembrane helix</keyword>
<keyword evidence="1" id="KW-0472">Membrane</keyword>
<dbReference type="CDD" id="cd00185">
    <property type="entry name" value="TNFRSF"/>
    <property type="match status" value="1"/>
</dbReference>